<feature type="transmembrane region" description="Helical" evidence="1">
    <location>
        <begin position="152"/>
        <end position="171"/>
    </location>
</feature>
<feature type="transmembrane region" description="Helical" evidence="1">
    <location>
        <begin position="264"/>
        <end position="286"/>
    </location>
</feature>
<keyword evidence="2" id="KW-0645">Protease</keyword>
<reference evidence="2 3" key="1">
    <citation type="submission" date="2017-04" db="EMBL/GenBank/DDBJ databases">
        <title>Complete Genome Sequence of Bacillus thuringiensis type Strain ATCC 10792.</title>
        <authorList>
            <person name="Oh D.-H."/>
            <person name="Park B.-J."/>
            <person name="Shuai W."/>
            <person name="Chelliah R."/>
        </authorList>
    </citation>
    <scope>NUCLEOTIDE SEQUENCE [LARGE SCALE GENOMIC DNA]</scope>
    <source>
        <strain evidence="2 3">ATCC 10792</strain>
    </source>
</reference>
<dbReference type="GeneID" id="67469194"/>
<feature type="transmembrane region" description="Helical" evidence="1">
    <location>
        <begin position="218"/>
        <end position="243"/>
    </location>
</feature>
<keyword evidence="1" id="KW-0812">Transmembrane</keyword>
<keyword evidence="1" id="KW-0472">Membrane</keyword>
<dbReference type="Pfam" id="PF19558">
    <property type="entry name" value="DUF6080"/>
    <property type="match status" value="2"/>
</dbReference>
<gene>
    <name evidence="2" type="ORF">CAB88_25410</name>
</gene>
<feature type="transmembrane region" description="Helical" evidence="1">
    <location>
        <begin position="306"/>
        <end position="326"/>
    </location>
</feature>
<protein>
    <submittedName>
        <fullName evidence="2">Leucyl aminopeptidase</fullName>
    </submittedName>
</protein>
<feature type="transmembrane region" description="Helical" evidence="1">
    <location>
        <begin position="360"/>
        <end position="379"/>
    </location>
</feature>
<accession>A0A1W6WUH4</accession>
<evidence type="ECO:0000256" key="1">
    <source>
        <dbReference type="SAM" id="Phobius"/>
    </source>
</evidence>
<feature type="transmembrane region" description="Helical" evidence="1">
    <location>
        <begin position="183"/>
        <end position="206"/>
    </location>
</feature>
<feature type="transmembrane region" description="Helical" evidence="1">
    <location>
        <begin position="97"/>
        <end position="120"/>
    </location>
</feature>
<name>A0A1W6WUH4_BACTU</name>
<keyword evidence="1" id="KW-1133">Transmembrane helix</keyword>
<organism evidence="2 3">
    <name type="scientific">Bacillus thuringiensis</name>
    <dbReference type="NCBI Taxonomy" id="1428"/>
    <lineage>
        <taxon>Bacteria</taxon>
        <taxon>Bacillati</taxon>
        <taxon>Bacillota</taxon>
        <taxon>Bacilli</taxon>
        <taxon>Bacillales</taxon>
        <taxon>Bacillaceae</taxon>
        <taxon>Bacillus</taxon>
        <taxon>Bacillus cereus group</taxon>
    </lineage>
</organism>
<dbReference type="InterPro" id="IPR045726">
    <property type="entry name" value="DUF6080"/>
</dbReference>
<dbReference type="EMBL" id="CP021061">
    <property type="protein sequence ID" value="ARP60216.1"/>
    <property type="molecule type" value="Genomic_DNA"/>
</dbReference>
<evidence type="ECO:0000313" key="2">
    <source>
        <dbReference type="EMBL" id="ARP60216.1"/>
    </source>
</evidence>
<keyword evidence="3" id="KW-1185">Reference proteome</keyword>
<dbReference type="RefSeq" id="WP_001028674.1">
    <property type="nucleotide sequence ID" value="NZ_CP021061.1"/>
</dbReference>
<dbReference type="GO" id="GO:0004177">
    <property type="term" value="F:aminopeptidase activity"/>
    <property type="evidence" value="ECO:0007669"/>
    <property type="project" value="UniProtKB-KW"/>
</dbReference>
<keyword evidence="2" id="KW-0031">Aminopeptidase</keyword>
<sequence length="417" mass="47708">MNIWNGYKGKGILALVLFIFYWSFYFFIGWKMDTHSKLLNEAWVVDTYFSFDQGYYIISFFLEKVDIAAATWFRHPFLYYFIQQFMWMLETVKVGNIVHGIIFIQTFLSALSVVMIYTLCCKICKNTIVSFLLAVMYGFSATMLVITWTPESFSYANFTLVLMCFVCYPFITGEKEAKIGFSIANVLLAIGITGVTLTNSFMWFLGSVMSYKKLRKKIIWTGISIVIVVVLFVLVMNANNVVLIEGLKGSMDFAAQGQNFSPEYVKPSGILVFHLLLGSSFIFGPFSEVTLRQGEQFAQLNMLPSHTMIGWIVIVSVYAFIIVAVWKNFRTEPFVRFLSFCLLFNIVLHGIVGFGASEAFIYGAHMLFTIPLLLAYGFKVMRRVKVVALCLILILIIINNFESMLYFYHFAVSNYSL</sequence>
<feature type="transmembrane region" description="Helical" evidence="1">
    <location>
        <begin position="12"/>
        <end position="30"/>
    </location>
</feature>
<feature type="transmembrane region" description="Helical" evidence="1">
    <location>
        <begin position="386"/>
        <end position="408"/>
    </location>
</feature>
<feature type="transmembrane region" description="Helical" evidence="1">
    <location>
        <begin position="127"/>
        <end position="146"/>
    </location>
</feature>
<dbReference type="AlphaFoldDB" id="A0A1W6WUH4"/>
<evidence type="ECO:0000313" key="3">
    <source>
        <dbReference type="Proteomes" id="UP000194143"/>
    </source>
</evidence>
<keyword evidence="2" id="KW-0378">Hydrolase</keyword>
<feature type="transmembrane region" description="Helical" evidence="1">
    <location>
        <begin position="333"/>
        <end position="354"/>
    </location>
</feature>
<dbReference type="Proteomes" id="UP000194143">
    <property type="component" value="Chromosome"/>
</dbReference>
<proteinExistence type="predicted"/>